<feature type="compositionally biased region" description="Basic and acidic residues" evidence="1">
    <location>
        <begin position="530"/>
        <end position="544"/>
    </location>
</feature>
<comment type="caution">
    <text evidence="2">The sequence shown here is derived from an EMBL/GenBank/DDBJ whole genome shotgun (WGS) entry which is preliminary data.</text>
</comment>
<sequence>DCSRLAGGMRLDVPVDVRQAVGECRYCLDRLAGSAAGRAQHGAGALRAMFSVKDYPSIGTAQLLLLAWEPPPALRGVRLADLERRWQEYNKSSAGHETLKRVVSLRCFAGGKQLAAPSTSRGRATACGDKEDKRLTRFELLRQGDGRVCLRSLCGGSEGSYLTVHKEDAACSVRLGASGAQFQMVDNGDGTFSFRTVHGCLAIFEDDSVGTLPQSESRGRTRSHFQVESGPNMYEAVKYWISPETAVAHCSFASLFDYGPPDTFVSHYWGHSFDDLLKSSRLHGSVVAGGDDAAGSRRRLWICSFANDQRRVSEELGSDIDESAFKKALESRTCSAMALMFGEDGAPLQRCWCLYEILLCEYLQLPLDICTPKGVVNRGGTRVDNGIDVLETCNRIDVGTATCSNPEDAKKIRAKIESSLGYERMNHTIRTKMVDGLDKAFELQVDRLKKAVDTTGIQEDGDPQSPGMLTRRRSWARDESPSRRSDDSLGGFASARGSPGLEEENAQLKKRNARLFEKLEKMRLENVRLKLETGRLQEELDDERKKKRKQSNA</sequence>
<accession>A0ABN9WMW0</accession>
<feature type="compositionally biased region" description="Basic and acidic residues" evidence="1">
    <location>
        <begin position="475"/>
        <end position="487"/>
    </location>
</feature>
<name>A0ABN9WMW0_9DINO</name>
<feature type="region of interest" description="Disordered" evidence="1">
    <location>
        <begin position="454"/>
        <end position="507"/>
    </location>
</feature>
<gene>
    <name evidence="2" type="ORF">PCOR1329_LOCUS68855</name>
</gene>
<protein>
    <recommendedName>
        <fullName evidence="4">TIR domain-containing protein</fullName>
    </recommendedName>
</protein>
<dbReference type="Proteomes" id="UP001189429">
    <property type="component" value="Unassembled WGS sequence"/>
</dbReference>
<organism evidence="2 3">
    <name type="scientific">Prorocentrum cordatum</name>
    <dbReference type="NCBI Taxonomy" id="2364126"/>
    <lineage>
        <taxon>Eukaryota</taxon>
        <taxon>Sar</taxon>
        <taxon>Alveolata</taxon>
        <taxon>Dinophyceae</taxon>
        <taxon>Prorocentrales</taxon>
        <taxon>Prorocentraceae</taxon>
        <taxon>Prorocentrum</taxon>
    </lineage>
</organism>
<feature type="region of interest" description="Disordered" evidence="1">
    <location>
        <begin position="530"/>
        <end position="553"/>
    </location>
</feature>
<keyword evidence="3" id="KW-1185">Reference proteome</keyword>
<evidence type="ECO:0000313" key="3">
    <source>
        <dbReference type="Proteomes" id="UP001189429"/>
    </source>
</evidence>
<reference evidence="2" key="1">
    <citation type="submission" date="2023-10" db="EMBL/GenBank/DDBJ databases">
        <authorList>
            <person name="Chen Y."/>
            <person name="Shah S."/>
            <person name="Dougan E. K."/>
            <person name="Thang M."/>
            <person name="Chan C."/>
        </authorList>
    </citation>
    <scope>NUCLEOTIDE SEQUENCE [LARGE SCALE GENOMIC DNA]</scope>
</reference>
<dbReference type="CDD" id="cd00257">
    <property type="entry name" value="beta-trefoil_FSCN-like"/>
    <property type="match status" value="1"/>
</dbReference>
<proteinExistence type="predicted"/>
<evidence type="ECO:0000313" key="2">
    <source>
        <dbReference type="EMBL" id="CAK0887963.1"/>
    </source>
</evidence>
<feature type="non-terminal residue" evidence="2">
    <location>
        <position position="1"/>
    </location>
</feature>
<dbReference type="EMBL" id="CAUYUJ010019005">
    <property type="protein sequence ID" value="CAK0887963.1"/>
    <property type="molecule type" value="Genomic_DNA"/>
</dbReference>
<evidence type="ECO:0000256" key="1">
    <source>
        <dbReference type="SAM" id="MobiDB-lite"/>
    </source>
</evidence>
<evidence type="ECO:0008006" key="4">
    <source>
        <dbReference type="Google" id="ProtNLM"/>
    </source>
</evidence>